<dbReference type="InterPro" id="IPR036249">
    <property type="entry name" value="Thioredoxin-like_sf"/>
</dbReference>
<reference evidence="4" key="2">
    <citation type="journal article" date="2012" name="Nat. Commun.">
        <title>Draft genome sequence and genetic transformation of the oleaginous alga Nannochloropis gaditana.</title>
        <authorList>
            <person name="Radakovits R."/>
            <person name="Jinkerson R.E."/>
            <person name="Fuerstenberg S.I."/>
            <person name="Tae H."/>
            <person name="Settlage R.E."/>
            <person name="Boore J.L."/>
            <person name="Posewitz M.C."/>
        </authorList>
    </citation>
    <scope>NUCLEOTIDE SEQUENCE</scope>
    <source>
        <strain evidence="4">CCMP526</strain>
    </source>
</reference>
<dbReference type="AlphaFoldDB" id="I2CQS5"/>
<proteinExistence type="evidence at transcript level"/>
<accession>I2CQS5</accession>
<dbReference type="InterPro" id="IPR013766">
    <property type="entry name" value="Thioredoxin_domain"/>
</dbReference>
<dbReference type="Gene3D" id="3.40.30.10">
    <property type="entry name" value="Glutaredoxin"/>
    <property type="match status" value="1"/>
</dbReference>
<gene>
    <name evidence="4" type="ORF">NGATSA_3006500</name>
</gene>
<dbReference type="PROSITE" id="PS51352">
    <property type="entry name" value="THIOREDOXIN_2"/>
    <property type="match status" value="1"/>
</dbReference>
<keyword evidence="1" id="KW-0175">Coiled coil</keyword>
<dbReference type="SUPFAM" id="SSF52833">
    <property type="entry name" value="Thioredoxin-like"/>
    <property type="match status" value="1"/>
</dbReference>
<dbReference type="InterPro" id="IPR044241">
    <property type="entry name" value="TxlA/HCF164"/>
</dbReference>
<dbReference type="GO" id="GO:0016671">
    <property type="term" value="F:oxidoreductase activity, acting on a sulfur group of donors, disulfide as acceptor"/>
    <property type="evidence" value="ECO:0007669"/>
    <property type="project" value="TreeGrafter"/>
</dbReference>
<feature type="domain" description="Thioredoxin" evidence="3">
    <location>
        <begin position="161"/>
        <end position="272"/>
    </location>
</feature>
<evidence type="ECO:0000313" key="4">
    <source>
        <dbReference type="EMBL" id="AFJ69258.1"/>
    </source>
</evidence>
<keyword evidence="2" id="KW-0732">Signal</keyword>
<evidence type="ECO:0000256" key="1">
    <source>
        <dbReference type="SAM" id="Coils"/>
    </source>
</evidence>
<dbReference type="PANTHER" id="PTHR47353">
    <property type="entry name" value="THIOREDOXIN-LIKE PROTEIN HCF164, CHLOROPLASTIC"/>
    <property type="match status" value="1"/>
</dbReference>
<feature type="signal peptide" evidence="2">
    <location>
        <begin position="1"/>
        <end position="21"/>
    </location>
</feature>
<protein>
    <submittedName>
        <fullName evidence="4">Thioredoxin domain-containing protein</fullName>
    </submittedName>
</protein>
<dbReference type="PANTHER" id="PTHR47353:SF1">
    <property type="entry name" value="THIOREDOXIN-LIKE PROTEIN HCF164, CHLOROPLASTIC"/>
    <property type="match status" value="1"/>
</dbReference>
<sequence>MGSRPRLFPLLALLLLQTIASFHRLPAPLASTSNKSPSFQAERSSSSCAFGGAVVAPPLLPCDHLVSCPWRKKGTMMRATTEKEEAARDEEEERRAEAARQLSLELEKERSQVEASSRMARLQEELTKEKRNKVVTAVASVLSAVAVFFYQHTHPVEAITLLRQMQAESPNIRTVSGNGRPTVVDFYAEWCENCKEMAPVLRAVEGKYKDKVNFVVVNGDDRNEASSVLVERFRVDGIPHLALMTKEGEVKTALIGKVPRKVLEADIDSLISGQVLPYEGYDAFEDEDHFVKF</sequence>
<evidence type="ECO:0000259" key="3">
    <source>
        <dbReference type="PROSITE" id="PS51352"/>
    </source>
</evidence>
<reference evidence="4" key="1">
    <citation type="journal article" date="2012" name="Bioengineered">
        <title>Additional insights into the genome of the oleaginous model alga Nannochloropsis gaditana.</title>
        <authorList>
            <person name="Jinkerson R.E."/>
            <person name="Radakovits R."/>
            <person name="Posewitz M.C."/>
        </authorList>
    </citation>
    <scope>NUCLEOTIDE SEQUENCE</scope>
    <source>
        <strain evidence="4">CCMP526</strain>
    </source>
</reference>
<feature type="chain" id="PRO_5003656731" evidence="2">
    <location>
        <begin position="22"/>
        <end position="293"/>
    </location>
</feature>
<feature type="coiled-coil region" evidence="1">
    <location>
        <begin position="76"/>
        <end position="132"/>
    </location>
</feature>
<evidence type="ECO:0000256" key="2">
    <source>
        <dbReference type="SAM" id="SignalP"/>
    </source>
</evidence>
<dbReference type="Pfam" id="PF00085">
    <property type="entry name" value="Thioredoxin"/>
    <property type="match status" value="1"/>
</dbReference>
<dbReference type="EMBL" id="JU980195">
    <property type="protein sequence ID" value="AFJ69258.1"/>
    <property type="molecule type" value="mRNA"/>
</dbReference>
<organism evidence="4">
    <name type="scientific">Nannochloropsis gaditana (strain CCMP526)</name>
    <name type="common">Green microalga</name>
    <name type="synonym">Microchloropsis gaditana</name>
    <dbReference type="NCBI Taxonomy" id="1093141"/>
    <lineage>
        <taxon>Eukaryota</taxon>
        <taxon>Sar</taxon>
        <taxon>Stramenopiles</taxon>
        <taxon>Ochrophyta</taxon>
        <taxon>Eustigmatophyceae</taxon>
        <taxon>Eustigmatales</taxon>
        <taxon>Monodopsidaceae</taxon>
        <taxon>Nannochloropsis</taxon>
    </lineage>
</organism>
<name>I2CQS5_NANGC</name>